<dbReference type="EMBL" id="MIGC01003840">
    <property type="protein sequence ID" value="PHJ18847.1"/>
    <property type="molecule type" value="Genomic_DNA"/>
</dbReference>
<name>A0A2C6KMT8_9APIC</name>
<organism evidence="2 3">
    <name type="scientific">Cystoisospora suis</name>
    <dbReference type="NCBI Taxonomy" id="483139"/>
    <lineage>
        <taxon>Eukaryota</taxon>
        <taxon>Sar</taxon>
        <taxon>Alveolata</taxon>
        <taxon>Apicomplexa</taxon>
        <taxon>Conoidasida</taxon>
        <taxon>Coccidia</taxon>
        <taxon>Eucoccidiorida</taxon>
        <taxon>Eimeriorina</taxon>
        <taxon>Sarcocystidae</taxon>
        <taxon>Cystoisospora</taxon>
    </lineage>
</organism>
<dbReference type="GeneID" id="94430679"/>
<protein>
    <submittedName>
        <fullName evidence="2">Uncharacterized protein</fullName>
    </submittedName>
</protein>
<accession>A0A2C6KMT8</accession>
<feature type="non-terminal residue" evidence="2">
    <location>
        <position position="93"/>
    </location>
</feature>
<keyword evidence="3" id="KW-1185">Reference proteome</keyword>
<feature type="region of interest" description="Disordered" evidence="1">
    <location>
        <begin position="1"/>
        <end position="34"/>
    </location>
</feature>
<proteinExistence type="predicted"/>
<feature type="compositionally biased region" description="Low complexity" evidence="1">
    <location>
        <begin position="7"/>
        <end position="24"/>
    </location>
</feature>
<gene>
    <name evidence="2" type="ORF">CSUI_007322</name>
</gene>
<dbReference type="VEuPathDB" id="ToxoDB:CSUI_007322"/>
<reference evidence="2 3" key="1">
    <citation type="journal article" date="2017" name="Int. J. Parasitol.">
        <title>The genome of the protozoan parasite Cystoisospora suis and a reverse vaccinology approach to identify vaccine candidates.</title>
        <authorList>
            <person name="Palmieri N."/>
            <person name="Shrestha A."/>
            <person name="Ruttkowski B."/>
            <person name="Beck T."/>
            <person name="Vogl C."/>
            <person name="Tomley F."/>
            <person name="Blake D.P."/>
            <person name="Joachim A."/>
        </authorList>
    </citation>
    <scope>NUCLEOTIDE SEQUENCE [LARGE SCALE GENOMIC DNA]</scope>
    <source>
        <strain evidence="2 3">Wien I</strain>
    </source>
</reference>
<comment type="caution">
    <text evidence="2">The sequence shown here is derived from an EMBL/GenBank/DDBJ whole genome shotgun (WGS) entry which is preliminary data.</text>
</comment>
<dbReference type="AlphaFoldDB" id="A0A2C6KMT8"/>
<dbReference type="RefSeq" id="XP_067920552.1">
    <property type="nucleotide sequence ID" value="XM_068067468.1"/>
</dbReference>
<evidence type="ECO:0000256" key="1">
    <source>
        <dbReference type="SAM" id="MobiDB-lite"/>
    </source>
</evidence>
<evidence type="ECO:0000313" key="2">
    <source>
        <dbReference type="EMBL" id="PHJ18847.1"/>
    </source>
</evidence>
<dbReference type="Proteomes" id="UP000221165">
    <property type="component" value="Unassembled WGS sequence"/>
</dbReference>
<sequence length="93" mass="10092">SFSSSHLIPSNTPSSTLTPSSSLPSQPPSSFPSQRRAFHLPAVSLRSIEISAAPRVVMGGSLRSGLKERVRRSLLLVESERHRRCVLDQGRGV</sequence>
<evidence type="ECO:0000313" key="3">
    <source>
        <dbReference type="Proteomes" id="UP000221165"/>
    </source>
</evidence>
<feature type="non-terminal residue" evidence="2">
    <location>
        <position position="1"/>
    </location>
</feature>